<dbReference type="InterPro" id="IPR051013">
    <property type="entry name" value="MBL_superfamily_lactonases"/>
</dbReference>
<dbReference type="SMART" id="SM00849">
    <property type="entry name" value="Lactamase_B"/>
    <property type="match status" value="1"/>
</dbReference>
<evidence type="ECO:0000313" key="7">
    <source>
        <dbReference type="EMBL" id="TDK37556.1"/>
    </source>
</evidence>
<dbReference type="CDD" id="cd07720">
    <property type="entry name" value="OPHC2-like_MBL-fold"/>
    <property type="match status" value="1"/>
</dbReference>
<gene>
    <name evidence="7" type="ORF">E2F50_11955</name>
</gene>
<dbReference type="Proteomes" id="UP000295238">
    <property type="component" value="Unassembled WGS sequence"/>
</dbReference>
<feature type="signal peptide" evidence="5">
    <location>
        <begin position="1"/>
        <end position="32"/>
    </location>
</feature>
<dbReference type="GO" id="GO:0016787">
    <property type="term" value="F:hydrolase activity"/>
    <property type="evidence" value="ECO:0007669"/>
    <property type="project" value="UniProtKB-KW"/>
</dbReference>
<reference evidence="7 8" key="1">
    <citation type="submission" date="2019-03" db="EMBL/GenBank/DDBJ databases">
        <title>Rhizobium sp. nov., an bacterium isolated from biocrust in Mu Us Desert.</title>
        <authorList>
            <person name="Lixiong L."/>
        </authorList>
    </citation>
    <scope>NUCLEOTIDE SEQUENCE [LARGE SCALE GENOMIC DNA]</scope>
    <source>
        <strain evidence="7 8">SPY-1</strain>
    </source>
</reference>
<proteinExistence type="inferred from homology"/>
<dbReference type="InterPro" id="IPR006311">
    <property type="entry name" value="TAT_signal"/>
</dbReference>
<dbReference type="EMBL" id="SMTL01000002">
    <property type="protein sequence ID" value="TDK37556.1"/>
    <property type="molecule type" value="Genomic_DNA"/>
</dbReference>
<evidence type="ECO:0000256" key="4">
    <source>
        <dbReference type="ARBA" id="ARBA00022833"/>
    </source>
</evidence>
<name>A0A4R5UKX5_9HYPH</name>
<dbReference type="Pfam" id="PF00753">
    <property type="entry name" value="Lactamase_B"/>
    <property type="match status" value="1"/>
</dbReference>
<sequence>MTLSAMGRRTLLGTAGLGVLAAPAIISGQAMAQENKQLAIDRVTPPDIHQFKVGGFKVLVIKDGARPSGKPGETFGTNQPAEAVGSLLTENFLPPDQFVNSFSPTLIDTGSEVVLFDTGLGEAARAQGGGRLIEGLAAAGYMPEDISTVVITHMHGDHIGGLMDGGKPTFAKARYLAGQVEYDFWTDGARAGTPAEGNQKAVLANVKPLAEKTTFLKDGGEVVSGITAMLAPGHTPGHLIFNIESQGKRLVLTADAANHYVLSLQRPEWEVRFDMDKAQAAATRKKVFDMIATEKVAFLGYHMPFPAVGYAEKQQTGYRFVPKSYQFDI</sequence>
<keyword evidence="4" id="KW-0862">Zinc</keyword>
<keyword evidence="3 7" id="KW-0378">Hydrolase</keyword>
<feature type="domain" description="Metallo-beta-lactamase" evidence="6">
    <location>
        <begin position="101"/>
        <end position="302"/>
    </location>
</feature>
<dbReference type="GO" id="GO:0046872">
    <property type="term" value="F:metal ion binding"/>
    <property type="evidence" value="ECO:0007669"/>
    <property type="project" value="UniProtKB-KW"/>
</dbReference>
<keyword evidence="5" id="KW-0732">Signal</keyword>
<comment type="similarity">
    <text evidence="1">Belongs to the metallo-beta-lactamase superfamily.</text>
</comment>
<evidence type="ECO:0000256" key="3">
    <source>
        <dbReference type="ARBA" id="ARBA00022801"/>
    </source>
</evidence>
<accession>A0A4R5UKX5</accession>
<dbReference type="AlphaFoldDB" id="A0A4R5UKX5"/>
<feature type="chain" id="PRO_5020689537" evidence="5">
    <location>
        <begin position="33"/>
        <end position="329"/>
    </location>
</feature>
<organism evidence="7 8">
    <name type="scientific">Rhizobium deserti</name>
    <dbReference type="NCBI Taxonomy" id="2547961"/>
    <lineage>
        <taxon>Bacteria</taxon>
        <taxon>Pseudomonadati</taxon>
        <taxon>Pseudomonadota</taxon>
        <taxon>Alphaproteobacteria</taxon>
        <taxon>Hyphomicrobiales</taxon>
        <taxon>Rhizobiaceae</taxon>
        <taxon>Rhizobium/Agrobacterium group</taxon>
        <taxon>Rhizobium</taxon>
    </lineage>
</organism>
<dbReference type="PANTHER" id="PTHR42978">
    <property type="entry name" value="QUORUM-QUENCHING LACTONASE YTNP-RELATED-RELATED"/>
    <property type="match status" value="1"/>
</dbReference>
<evidence type="ECO:0000256" key="5">
    <source>
        <dbReference type="SAM" id="SignalP"/>
    </source>
</evidence>
<dbReference type="PROSITE" id="PS51318">
    <property type="entry name" value="TAT"/>
    <property type="match status" value="1"/>
</dbReference>
<evidence type="ECO:0000259" key="6">
    <source>
        <dbReference type="SMART" id="SM00849"/>
    </source>
</evidence>
<keyword evidence="2" id="KW-0479">Metal-binding</keyword>
<protein>
    <submittedName>
        <fullName evidence="7">MBL fold metallo-hydrolase</fullName>
    </submittedName>
</protein>
<dbReference type="Gene3D" id="3.60.15.10">
    <property type="entry name" value="Ribonuclease Z/Hydroxyacylglutathione hydrolase-like"/>
    <property type="match status" value="1"/>
</dbReference>
<dbReference type="SUPFAM" id="SSF56281">
    <property type="entry name" value="Metallo-hydrolase/oxidoreductase"/>
    <property type="match status" value="1"/>
</dbReference>
<dbReference type="InterPro" id="IPR036866">
    <property type="entry name" value="RibonucZ/Hydroxyglut_hydro"/>
</dbReference>
<dbReference type="PANTHER" id="PTHR42978:SF6">
    <property type="entry name" value="QUORUM-QUENCHING LACTONASE YTNP-RELATED"/>
    <property type="match status" value="1"/>
</dbReference>
<keyword evidence="8" id="KW-1185">Reference proteome</keyword>
<dbReference type="InterPro" id="IPR001279">
    <property type="entry name" value="Metallo-B-lactamas"/>
</dbReference>
<evidence type="ECO:0000256" key="1">
    <source>
        <dbReference type="ARBA" id="ARBA00007749"/>
    </source>
</evidence>
<dbReference type="OrthoDB" id="9773738at2"/>
<comment type="caution">
    <text evidence="7">The sequence shown here is derived from an EMBL/GenBank/DDBJ whole genome shotgun (WGS) entry which is preliminary data.</text>
</comment>
<dbReference type="RefSeq" id="WP_133316324.1">
    <property type="nucleotide sequence ID" value="NZ_SMTL01000002.1"/>
</dbReference>
<evidence type="ECO:0000256" key="2">
    <source>
        <dbReference type="ARBA" id="ARBA00022723"/>
    </source>
</evidence>
<evidence type="ECO:0000313" key="8">
    <source>
        <dbReference type="Proteomes" id="UP000295238"/>
    </source>
</evidence>